<dbReference type="InterPro" id="IPR000683">
    <property type="entry name" value="Gfo/Idh/MocA-like_OxRdtase_N"/>
</dbReference>
<dbReference type="InterPro" id="IPR051450">
    <property type="entry name" value="Gfo/Idh/MocA_Oxidoreductases"/>
</dbReference>
<evidence type="ECO:0000259" key="1">
    <source>
        <dbReference type="Pfam" id="PF01408"/>
    </source>
</evidence>
<dbReference type="RefSeq" id="WP_209645296.1">
    <property type="nucleotide sequence ID" value="NZ_JAGINW010000001.1"/>
</dbReference>
<name>A0ABS4TV71_9PSEU</name>
<dbReference type="EMBL" id="JAGINW010000001">
    <property type="protein sequence ID" value="MBP2328273.1"/>
    <property type="molecule type" value="Genomic_DNA"/>
</dbReference>
<dbReference type="InterPro" id="IPR036291">
    <property type="entry name" value="NAD(P)-bd_dom_sf"/>
</dbReference>
<reference evidence="2 3" key="1">
    <citation type="submission" date="2021-03" db="EMBL/GenBank/DDBJ databases">
        <title>Sequencing the genomes of 1000 actinobacteria strains.</title>
        <authorList>
            <person name="Klenk H.-P."/>
        </authorList>
    </citation>
    <scope>NUCLEOTIDE SEQUENCE [LARGE SCALE GENOMIC DNA]</scope>
    <source>
        <strain evidence="2 3">DSM 46670</strain>
    </source>
</reference>
<feature type="domain" description="Gfo/Idh/MocA-like oxidoreductase N-terminal" evidence="1">
    <location>
        <begin position="8"/>
        <end position="129"/>
    </location>
</feature>
<dbReference type="Pfam" id="PF01408">
    <property type="entry name" value="GFO_IDH_MocA"/>
    <property type="match status" value="1"/>
</dbReference>
<protein>
    <submittedName>
        <fullName evidence="2">Dehydrogenase</fullName>
    </submittedName>
</protein>
<accession>A0ABS4TV71</accession>
<dbReference type="Gene3D" id="3.40.50.720">
    <property type="entry name" value="NAD(P)-binding Rossmann-like Domain"/>
    <property type="match status" value="1"/>
</dbReference>
<gene>
    <name evidence="2" type="ORF">JOF56_008658</name>
</gene>
<evidence type="ECO:0000313" key="2">
    <source>
        <dbReference type="EMBL" id="MBP2328273.1"/>
    </source>
</evidence>
<dbReference type="PANTHER" id="PTHR43377">
    <property type="entry name" value="BILIVERDIN REDUCTASE A"/>
    <property type="match status" value="1"/>
</dbReference>
<dbReference type="Proteomes" id="UP001519332">
    <property type="component" value="Unassembled WGS sequence"/>
</dbReference>
<comment type="caution">
    <text evidence="2">The sequence shown here is derived from an EMBL/GenBank/DDBJ whole genome shotgun (WGS) entry which is preliminary data.</text>
</comment>
<dbReference type="SUPFAM" id="SSF51735">
    <property type="entry name" value="NAD(P)-binding Rossmann-fold domains"/>
    <property type="match status" value="1"/>
</dbReference>
<proteinExistence type="predicted"/>
<dbReference type="PANTHER" id="PTHR43377:SF1">
    <property type="entry name" value="BILIVERDIN REDUCTASE A"/>
    <property type="match status" value="1"/>
</dbReference>
<organism evidence="2 3">
    <name type="scientific">Kibdelosporangium banguiense</name>
    <dbReference type="NCBI Taxonomy" id="1365924"/>
    <lineage>
        <taxon>Bacteria</taxon>
        <taxon>Bacillati</taxon>
        <taxon>Actinomycetota</taxon>
        <taxon>Actinomycetes</taxon>
        <taxon>Pseudonocardiales</taxon>
        <taxon>Pseudonocardiaceae</taxon>
        <taxon>Kibdelosporangium</taxon>
    </lineage>
</organism>
<evidence type="ECO:0000313" key="3">
    <source>
        <dbReference type="Proteomes" id="UP001519332"/>
    </source>
</evidence>
<dbReference type="Gene3D" id="3.30.360.10">
    <property type="entry name" value="Dihydrodipicolinate Reductase, domain 2"/>
    <property type="match status" value="1"/>
</dbReference>
<sequence>MTGNGALGIGLIGAGPVAQAIHVPHLAALSDRLHVAHVMDVDAETAETVASWLGPETRHGTSMEALLADDAVDVVAICSPHAFHVEQAESAIRAGVRAVLVEKPLATTTEDAERLAAVAREHGVPVIVGAMHTYDPAYLEASRHWGDLPDTARHIRSVIQLPANARFAGLATQLLSAPGGPPPRDLSDPTQRSAAIHGTLLGLAIHDIPLLRRFLPQIEGVDSAGALSPFGYRVIAHGPDGRTAELIGHIGTSWRPEWTFEVWGTDTSLRVEFPPSYVRAGSALASIGTRTFGPYVHNGYDGEWLHLADLATGAAAPRYPFDELVADLVYANDLASRAAKMGAAA</sequence>
<keyword evidence="3" id="KW-1185">Reference proteome</keyword>